<comment type="similarity">
    <text evidence="2 11">Belongs to the Mediator complex subunit 13 family.</text>
</comment>
<evidence type="ECO:0000256" key="7">
    <source>
        <dbReference type="ARBA" id="ARBA00023163"/>
    </source>
</evidence>
<dbReference type="Pfam" id="PF18296">
    <property type="entry name" value="MID_MedPIWI"/>
    <property type="match status" value="1"/>
</dbReference>
<dbReference type="EMBL" id="JABAYA010000316">
    <property type="protein sequence ID" value="KAF7721033.1"/>
    <property type="molecule type" value="Genomic_DNA"/>
</dbReference>
<keyword evidence="7 11" id="KW-0804">Transcription</keyword>
<proteinExistence type="inferred from homology"/>
<feature type="region of interest" description="Disordered" evidence="12">
    <location>
        <begin position="664"/>
        <end position="683"/>
    </location>
</feature>
<feature type="compositionally biased region" description="Low complexity" evidence="12">
    <location>
        <begin position="580"/>
        <end position="598"/>
    </location>
</feature>
<evidence type="ECO:0000256" key="11">
    <source>
        <dbReference type="RuleBase" id="RU364134"/>
    </source>
</evidence>
<dbReference type="Proteomes" id="UP000605846">
    <property type="component" value="Unassembled WGS sequence"/>
</dbReference>
<gene>
    <name evidence="15" type="primary">SSN2_1</name>
    <name evidence="15" type="ORF">EC973_005543</name>
</gene>
<feature type="compositionally biased region" description="Acidic residues" evidence="12">
    <location>
        <begin position="599"/>
        <end position="609"/>
    </location>
</feature>
<organism evidence="15 16">
    <name type="scientific">Apophysomyces ossiformis</name>
    <dbReference type="NCBI Taxonomy" id="679940"/>
    <lineage>
        <taxon>Eukaryota</taxon>
        <taxon>Fungi</taxon>
        <taxon>Fungi incertae sedis</taxon>
        <taxon>Mucoromycota</taxon>
        <taxon>Mucoromycotina</taxon>
        <taxon>Mucoromycetes</taxon>
        <taxon>Mucorales</taxon>
        <taxon>Mucorineae</taxon>
        <taxon>Mucoraceae</taxon>
        <taxon>Apophysomyces</taxon>
    </lineage>
</organism>
<sequence length="1264" mass="140849">MKIKPLSTDNAKLKDTKVILCPSGDYAYITCNPWRTSEQIESKILKQWSLFFDIPYSELTHGSEQQSSLPLLTPVRTSGNATVLYPTALIYVSTSSRYLKGSNETTILENGDRDIGDINQQWAQWIWAESIGYKQTLKKESNGTCAQSEGEDQHTDYWEYANPRGQAALAVLESTSITDGLRTQSILQKALNEPVISSPLMAAKSVIRPPVTFQNDTPSLSDMSSANGDKSSSTPIDTRRTALDFAMSHFGIDPTISLMALGVSENITEDTNEPIQCSEEFAASVPEPMSTEADFQGPVTESIQMSDQILSHTESPILEQPSGLDVEFGIDNLGDMYDITNRWSDPMGDLDNLEFDVTEEDFDFFTSAPAKEESKSSATEAVFYSEQGMVPQDLMLLDNVELPDISATLGPDENKQDIDLSALLRETGNLINDPTMLMDSPKCAPDDEEKLLLNDLVTTRQLDNPCLSTTSMFQSIEDIAKPEGTTVPEREASPTVIDCKQYTFVPPEFAPVRLLTSVNDAKYCDGGKFTYEPSDERKKPLKKLHRNIYRPDYVPIVKKKRRQRGKSRRNINNERTDMESLSIETSSGNGSSSSSESDSSTDEDDDGYNDEGGREEGPNNTDTEGTDEWLDSLKAAQDGFVGLLLGEDGPRIESDIDSCNLDVDSSLSVSSNSPSASSNLQGQDEDDLKALDYLCQQAVMGGYPFLGRLSMTPPNDTDVTEGDPAGTVIRRRRELMQRFYGDAMHTPSSTSDLEGITQQFKAMLINIFSRDMGTTLDHMRMDYPPVLSTVSVKGPLNVQQYYDLSETSQAHSKYGKYQVKKRRQAEPNLDTLHPPDVVVSRQEDLIEGSPKLITFWEKLRLEPYSPKKNVHYFVVFPKNAELETAASQFLTGLSTIYETCLLGIHYPGNAGSYSRGLVPVPLLPILPDESRKERQLRSYIAECQNLGYLLATTAAENTHTVVYMVNPSSDRSSYMDLCRCFRKLVLAYESTTTEEMEAKASNVNRTKLVMQIIPIEHILQPTAFNGYLKFGLKEIAFSVYSKCHTVVPQNNHLTDSNDQVSVMEIYTPAFVLAKAVPETLTFALKNVMSGFPIILDQQETLHIGYCLSVDQRWMVVIWTDNRGELLDYSVLRVKNSSKPNLRDIFDEIWWRTKEVAQRTGFPWTFVIAKLGLIFENELQAWLNTISSEEKVAIVSVDIESGLHIHPVSEQENSEFPHTPGSLSNTPTPDGMNTPTASPMLPSARTSDGYLNGDVRLLLLNHRIG</sequence>
<evidence type="ECO:0000256" key="1">
    <source>
        <dbReference type="ARBA" id="ARBA00004123"/>
    </source>
</evidence>
<evidence type="ECO:0000256" key="3">
    <source>
        <dbReference type="ARBA" id="ARBA00019618"/>
    </source>
</evidence>
<feature type="compositionally biased region" description="Basic residues" evidence="12">
    <location>
        <begin position="557"/>
        <end position="569"/>
    </location>
</feature>
<evidence type="ECO:0000256" key="4">
    <source>
        <dbReference type="ARBA" id="ARBA00022491"/>
    </source>
</evidence>
<feature type="compositionally biased region" description="Polar residues" evidence="12">
    <location>
        <begin position="1209"/>
        <end position="1236"/>
    </location>
</feature>
<accession>A0A8H7BHA1</accession>
<evidence type="ECO:0000256" key="2">
    <source>
        <dbReference type="ARBA" id="ARBA00009354"/>
    </source>
</evidence>
<dbReference type="GO" id="GO:0003713">
    <property type="term" value="F:transcription coactivator activity"/>
    <property type="evidence" value="ECO:0007669"/>
    <property type="project" value="TreeGrafter"/>
</dbReference>
<dbReference type="InterPro" id="IPR041285">
    <property type="entry name" value="MID_MedPIWI"/>
</dbReference>
<evidence type="ECO:0000256" key="10">
    <source>
        <dbReference type="ARBA" id="ARBA00032008"/>
    </source>
</evidence>
<comment type="caution">
    <text evidence="15">The sequence shown here is derived from an EMBL/GenBank/DDBJ whole genome shotgun (WGS) entry which is preliminary data.</text>
</comment>
<comment type="subcellular location">
    <subcellularLocation>
        <location evidence="1 11">Nucleus</location>
    </subcellularLocation>
</comment>
<feature type="region of interest" description="Disordered" evidence="12">
    <location>
        <begin position="1209"/>
        <end position="1237"/>
    </location>
</feature>
<feature type="region of interest" description="Disordered" evidence="12">
    <location>
        <begin position="555"/>
        <end position="626"/>
    </location>
</feature>
<evidence type="ECO:0000313" key="15">
    <source>
        <dbReference type="EMBL" id="KAF7721033.1"/>
    </source>
</evidence>
<evidence type="ECO:0000256" key="8">
    <source>
        <dbReference type="ARBA" id="ARBA00023242"/>
    </source>
</evidence>
<name>A0A8H7BHA1_9FUNG</name>
<evidence type="ECO:0000259" key="14">
    <source>
        <dbReference type="Pfam" id="PF18296"/>
    </source>
</evidence>
<feature type="domain" description="Mediator complex subunit Med13 C-terminal" evidence="13">
    <location>
        <begin position="1066"/>
        <end position="1242"/>
    </location>
</feature>
<dbReference type="AlphaFoldDB" id="A0A8H7BHA1"/>
<feature type="compositionally biased region" description="Polar residues" evidence="12">
    <location>
        <begin position="212"/>
        <end position="236"/>
    </location>
</feature>
<dbReference type="GO" id="GO:0045944">
    <property type="term" value="P:positive regulation of transcription by RNA polymerase II"/>
    <property type="evidence" value="ECO:0007669"/>
    <property type="project" value="TreeGrafter"/>
</dbReference>
<reference evidence="15" key="1">
    <citation type="submission" date="2020-01" db="EMBL/GenBank/DDBJ databases">
        <title>Genome Sequencing of Three Apophysomyces-Like Fungal Strains Confirms a Novel Fungal Genus in the Mucoromycota with divergent Burkholderia-like Endosymbiotic Bacteria.</title>
        <authorList>
            <person name="Stajich J.E."/>
            <person name="Macias A.M."/>
            <person name="Carter-House D."/>
            <person name="Lovett B."/>
            <person name="Kasson L.R."/>
            <person name="Berry K."/>
            <person name="Grigoriev I."/>
            <person name="Chang Y."/>
            <person name="Spatafora J."/>
            <person name="Kasson M.T."/>
        </authorList>
    </citation>
    <scope>NUCLEOTIDE SEQUENCE</scope>
    <source>
        <strain evidence="15">NRRL A-21654</strain>
    </source>
</reference>
<feature type="region of interest" description="Disordered" evidence="12">
    <location>
        <begin position="211"/>
        <end position="236"/>
    </location>
</feature>
<feature type="region of interest" description="Disordered" evidence="12">
    <location>
        <begin position="526"/>
        <end position="545"/>
    </location>
</feature>
<dbReference type="GO" id="GO:0016592">
    <property type="term" value="C:mediator complex"/>
    <property type="evidence" value="ECO:0007669"/>
    <property type="project" value="InterPro"/>
</dbReference>
<comment type="function">
    <text evidence="9 11">Component of the SRB8-11 complex. The SRB8-11 complex is a regulatory module of the Mediator complex which is itself involved in regulation of basal and activated RNA polymerase II-dependent transcription. The SRB8-11 complex may be involved in the transcriptional repression of a subset of genes regulated by Mediator. It may inhibit the association of the Mediator complex with RNA polymerase II to form the holoenzyme complex.</text>
</comment>
<evidence type="ECO:0000259" key="13">
    <source>
        <dbReference type="Pfam" id="PF06333"/>
    </source>
</evidence>
<keyword evidence="16" id="KW-1185">Reference proteome</keyword>
<dbReference type="PANTHER" id="PTHR48249:SF3">
    <property type="entry name" value="MEDIATOR OF RNA POLYMERASE II TRANSCRIPTION SUBUNIT 13"/>
    <property type="match status" value="1"/>
</dbReference>
<dbReference type="InterPro" id="IPR009401">
    <property type="entry name" value="Med13_C"/>
</dbReference>
<evidence type="ECO:0000256" key="6">
    <source>
        <dbReference type="ARBA" id="ARBA00023159"/>
    </source>
</evidence>
<keyword evidence="5 11" id="KW-0805">Transcription regulation</keyword>
<feature type="compositionally biased region" description="Low complexity" evidence="12">
    <location>
        <begin position="664"/>
        <end position="680"/>
    </location>
</feature>
<evidence type="ECO:0000313" key="16">
    <source>
        <dbReference type="Proteomes" id="UP000605846"/>
    </source>
</evidence>
<protein>
    <recommendedName>
        <fullName evidence="3 11">Mediator of RNA polymerase II transcription subunit 13</fullName>
    </recommendedName>
    <alternativeName>
        <fullName evidence="10 11">Mediator complex subunit 13</fullName>
    </alternativeName>
</protein>
<feature type="domain" description="MID" evidence="14">
    <location>
        <begin position="868"/>
        <end position="1043"/>
    </location>
</feature>
<comment type="subunit">
    <text evidence="11">Component of the SRB8-11 complex, which itself associates with the Mediator complex.</text>
</comment>
<dbReference type="InterPro" id="IPR051139">
    <property type="entry name" value="Mediator_complx_sub13"/>
</dbReference>
<keyword evidence="4 11" id="KW-0678">Repressor</keyword>
<dbReference type="OrthoDB" id="103819at2759"/>
<keyword evidence="8 11" id="KW-0539">Nucleus</keyword>
<keyword evidence="6 11" id="KW-0010">Activator</keyword>
<dbReference type="Pfam" id="PF06333">
    <property type="entry name" value="Med13_C"/>
    <property type="match status" value="1"/>
</dbReference>
<dbReference type="PANTHER" id="PTHR48249">
    <property type="entry name" value="MEDIATOR OF RNA POLYMERASE II TRANSCRIPTION SUBUNIT 13"/>
    <property type="match status" value="1"/>
</dbReference>
<evidence type="ECO:0000256" key="5">
    <source>
        <dbReference type="ARBA" id="ARBA00023015"/>
    </source>
</evidence>
<evidence type="ECO:0000256" key="12">
    <source>
        <dbReference type="SAM" id="MobiDB-lite"/>
    </source>
</evidence>
<evidence type="ECO:0000256" key="9">
    <source>
        <dbReference type="ARBA" id="ARBA00025661"/>
    </source>
</evidence>